<proteinExistence type="predicted"/>
<evidence type="ECO:0000256" key="1">
    <source>
        <dbReference type="SAM" id="SignalP"/>
    </source>
</evidence>
<evidence type="ECO:0008006" key="4">
    <source>
        <dbReference type="Google" id="ProtNLM"/>
    </source>
</evidence>
<reference evidence="2 3" key="1">
    <citation type="submission" date="2018-06" db="EMBL/GenBank/DDBJ databases">
        <title>Genomic Encyclopedia of Type Strains, Phase III (KMG-III): the genomes of soil and plant-associated and newly described type strains.</title>
        <authorList>
            <person name="Whitman W."/>
        </authorList>
    </citation>
    <scope>NUCLEOTIDE SEQUENCE [LARGE SCALE GENOMIC DNA]</scope>
    <source>
        <strain evidence="2 3">CECT 7945</strain>
    </source>
</reference>
<dbReference type="OrthoDB" id="1522859at2"/>
<feature type="signal peptide" evidence="1">
    <location>
        <begin position="1"/>
        <end position="18"/>
    </location>
</feature>
<protein>
    <recommendedName>
        <fullName evidence="4">TonB-like protein</fullName>
    </recommendedName>
</protein>
<accession>A0A2V4XY77</accession>
<sequence length="289" mass="32952">MKYSFLVFIVVLSFSLKAQQETFTLTELDSITTKNSKRDKASGIREKDSLNFEIVESVPVYKGCENEIRNKNKKECMNEKVADFFKKNFDTTLPKDSKVPSGKIRIFVTFIVNEEGKVVEGIANGPDTHFENEAIRVLNLLPKLTPGYYKGEPIRFPFSLPLVAVVENENLDLINTTYPVYRGCSKDLSYQETKSCTTEKIMDYIRVSFDYELAERVFPTEISTKFLVEFTINDKGKTEQINVKAHHKAIAIDVINLIKRMPKFKVPGSKDGKPTSTKFSVLMTIRLLS</sequence>
<evidence type="ECO:0000313" key="3">
    <source>
        <dbReference type="Proteomes" id="UP000248054"/>
    </source>
</evidence>
<dbReference type="AlphaFoldDB" id="A0A2V4XY77"/>
<dbReference type="EMBL" id="QJTD01000004">
    <property type="protein sequence ID" value="PYE80698.1"/>
    <property type="molecule type" value="Genomic_DNA"/>
</dbReference>
<name>A0A2V4XY77_9FLAO</name>
<gene>
    <name evidence="2" type="ORF">DFQ11_10464</name>
</gene>
<keyword evidence="1" id="KW-0732">Signal</keyword>
<dbReference type="Proteomes" id="UP000248054">
    <property type="component" value="Unassembled WGS sequence"/>
</dbReference>
<keyword evidence="3" id="KW-1185">Reference proteome</keyword>
<comment type="caution">
    <text evidence="2">The sequence shown here is derived from an EMBL/GenBank/DDBJ whole genome shotgun (WGS) entry which is preliminary data.</text>
</comment>
<dbReference type="RefSeq" id="WP_110475834.1">
    <property type="nucleotide sequence ID" value="NZ_BMWQ01000004.1"/>
</dbReference>
<evidence type="ECO:0000313" key="2">
    <source>
        <dbReference type="EMBL" id="PYE80698.1"/>
    </source>
</evidence>
<organism evidence="2 3">
    <name type="scientific">Winogradskyella epiphytica</name>
    <dbReference type="NCBI Taxonomy" id="262005"/>
    <lineage>
        <taxon>Bacteria</taxon>
        <taxon>Pseudomonadati</taxon>
        <taxon>Bacteroidota</taxon>
        <taxon>Flavobacteriia</taxon>
        <taxon>Flavobacteriales</taxon>
        <taxon>Flavobacteriaceae</taxon>
        <taxon>Winogradskyella</taxon>
    </lineage>
</organism>
<feature type="chain" id="PRO_5016060216" description="TonB-like protein" evidence="1">
    <location>
        <begin position="19"/>
        <end position="289"/>
    </location>
</feature>
<dbReference type="Gene3D" id="3.30.1150.10">
    <property type="match status" value="1"/>
</dbReference>